<feature type="coiled-coil region" evidence="1">
    <location>
        <begin position="67"/>
        <end position="241"/>
    </location>
</feature>
<evidence type="ECO:0000313" key="2">
    <source>
        <dbReference type="EMBL" id="KAH6820649.1"/>
    </source>
</evidence>
<dbReference type="AlphaFoldDB" id="A0AAD4ISE7"/>
<gene>
    <name evidence="2" type="ORF">C2S53_003344</name>
</gene>
<keyword evidence="1" id="KW-0175">Coiled coil</keyword>
<comment type="caution">
    <text evidence="2">The sequence shown here is derived from an EMBL/GenBank/DDBJ whole genome shotgun (WGS) entry which is preliminary data.</text>
</comment>
<protein>
    <submittedName>
        <fullName evidence="2">Uncharacterized protein</fullName>
    </submittedName>
</protein>
<dbReference type="PANTHER" id="PTHR36390:SF1">
    <property type="entry name" value="MYOSIN HEAVY CHAIN-LIKE PROTEIN"/>
    <property type="match status" value="1"/>
</dbReference>
<reference evidence="2 3" key="1">
    <citation type="journal article" date="2021" name="Nat. Commun.">
        <title>Incipient diploidization of the medicinal plant Perilla within 10,000 years.</title>
        <authorList>
            <person name="Zhang Y."/>
            <person name="Shen Q."/>
            <person name="Leng L."/>
            <person name="Zhang D."/>
            <person name="Chen S."/>
            <person name="Shi Y."/>
            <person name="Ning Z."/>
            <person name="Chen S."/>
        </authorList>
    </citation>
    <scope>NUCLEOTIDE SEQUENCE [LARGE SCALE GENOMIC DNA]</scope>
    <source>
        <strain evidence="3">cv. PC099</strain>
    </source>
</reference>
<feature type="coiled-coil region" evidence="1">
    <location>
        <begin position="300"/>
        <end position="345"/>
    </location>
</feature>
<dbReference type="EMBL" id="SDAM02003295">
    <property type="protein sequence ID" value="KAH6820649.1"/>
    <property type="molecule type" value="Genomic_DNA"/>
</dbReference>
<dbReference type="Gene3D" id="1.10.287.1490">
    <property type="match status" value="1"/>
</dbReference>
<evidence type="ECO:0000313" key="3">
    <source>
        <dbReference type="Proteomes" id="UP001190926"/>
    </source>
</evidence>
<organism evidence="2 3">
    <name type="scientific">Perilla frutescens var. hirtella</name>
    <name type="common">Perilla citriodora</name>
    <name type="synonym">Perilla setoyensis</name>
    <dbReference type="NCBI Taxonomy" id="608512"/>
    <lineage>
        <taxon>Eukaryota</taxon>
        <taxon>Viridiplantae</taxon>
        <taxon>Streptophyta</taxon>
        <taxon>Embryophyta</taxon>
        <taxon>Tracheophyta</taxon>
        <taxon>Spermatophyta</taxon>
        <taxon>Magnoliopsida</taxon>
        <taxon>eudicotyledons</taxon>
        <taxon>Gunneridae</taxon>
        <taxon>Pentapetalae</taxon>
        <taxon>asterids</taxon>
        <taxon>lamiids</taxon>
        <taxon>Lamiales</taxon>
        <taxon>Lamiaceae</taxon>
        <taxon>Nepetoideae</taxon>
        <taxon>Elsholtzieae</taxon>
        <taxon>Perilla</taxon>
    </lineage>
</organism>
<accession>A0AAD4ISE7</accession>
<evidence type="ECO:0000256" key="1">
    <source>
        <dbReference type="SAM" id="Coils"/>
    </source>
</evidence>
<keyword evidence="3" id="KW-1185">Reference proteome</keyword>
<dbReference type="Proteomes" id="UP001190926">
    <property type="component" value="Unassembled WGS sequence"/>
</dbReference>
<name>A0AAD4ISE7_PERFH</name>
<proteinExistence type="predicted"/>
<sequence length="469" mass="54197">MSGGLSGGSDGSFDADDLSEIRERFKELTKEKEMLRDSKSQGFELIRRLEFHVKTLSESRGEDKKRITDLERELSNCIQEIDYLQDQLSLSNSGRNYPGEQACSCHIKLADMENLDEELGRLKEQIKISEFERSLLMQEIEDKEKAIRCSASRIENLEESISSMALEYQCEIESIKLDASNLEQNLFETKKLLEERTQENSRVNGLFQDLELQNQDAYKVIERLRKENKDLKEKLQMSDLRSTAFVKDVEEQFHEWLAKTDGQPSSKLKKDTSTYGNVLGPLFHKFSISRATDADVRNKIAEMSRQIDDYELLVRQLKEQLRDVRVKAKEEAEDLAQEMAELRYQLTLKLDEECKRRASIEHLSLQRISELEAQNGRNSPDLKILYSGNNETQTRPQTQKCPPLVKSIFKAISSQSSNPKSCRISITYRFIYCRSEGQAEFLKNCFLGLPSQRNQWTDASTPLLHTCIK</sequence>
<dbReference type="PANTHER" id="PTHR36390">
    <property type="entry name" value="MYOSIN HEAVY CHAIN-LIKE PROTEIN"/>
    <property type="match status" value="1"/>
</dbReference>